<dbReference type="InterPro" id="IPR012338">
    <property type="entry name" value="Beta-lactam/transpept-like"/>
</dbReference>
<dbReference type="PANTHER" id="PTHR43283:SF7">
    <property type="entry name" value="BETA-LACTAMASE-RELATED DOMAIN-CONTAINING PROTEIN"/>
    <property type="match status" value="1"/>
</dbReference>
<feature type="domain" description="Beta-lactamase-related" evidence="1">
    <location>
        <begin position="60"/>
        <end position="315"/>
    </location>
</feature>
<dbReference type="Gene3D" id="3.40.710.10">
    <property type="entry name" value="DD-peptidase/beta-lactamase superfamily"/>
    <property type="match status" value="1"/>
</dbReference>
<accession>A0AAP6ZZD9</accession>
<dbReference type="SUPFAM" id="SSF56601">
    <property type="entry name" value="beta-lactamase/transpeptidase-like"/>
    <property type="match status" value="1"/>
</dbReference>
<dbReference type="GO" id="GO:0016787">
    <property type="term" value="F:hydrolase activity"/>
    <property type="evidence" value="ECO:0007669"/>
    <property type="project" value="UniProtKB-KW"/>
</dbReference>
<gene>
    <name evidence="2" type="ORF">HMI46_13750</name>
</gene>
<dbReference type="AlphaFoldDB" id="A0AAP6ZZD9"/>
<organism evidence="2 3">
    <name type="scientific">Paenibacillus alvei</name>
    <name type="common">Bacillus alvei</name>
    <dbReference type="NCBI Taxonomy" id="44250"/>
    <lineage>
        <taxon>Bacteria</taxon>
        <taxon>Bacillati</taxon>
        <taxon>Bacillota</taxon>
        <taxon>Bacilli</taxon>
        <taxon>Bacillales</taxon>
        <taxon>Paenibacillaceae</taxon>
        <taxon>Paenibacillus</taxon>
    </lineage>
</organism>
<proteinExistence type="predicted"/>
<dbReference type="EMBL" id="JABFOR010000015">
    <property type="protein sequence ID" value="NOJ71615.1"/>
    <property type="molecule type" value="Genomic_DNA"/>
</dbReference>
<dbReference type="InterPro" id="IPR050789">
    <property type="entry name" value="Diverse_Enzym_Activities"/>
</dbReference>
<protein>
    <submittedName>
        <fullName evidence="2">Serine hydrolase</fullName>
    </submittedName>
</protein>
<evidence type="ECO:0000313" key="2">
    <source>
        <dbReference type="EMBL" id="NOJ71615.1"/>
    </source>
</evidence>
<evidence type="ECO:0000259" key="1">
    <source>
        <dbReference type="Pfam" id="PF00144"/>
    </source>
</evidence>
<comment type="caution">
    <text evidence="2">The sequence shown here is derived from an EMBL/GenBank/DDBJ whole genome shotgun (WGS) entry which is preliminary data.</text>
</comment>
<dbReference type="PANTHER" id="PTHR43283">
    <property type="entry name" value="BETA-LACTAMASE-RELATED"/>
    <property type="match status" value="1"/>
</dbReference>
<dbReference type="Proteomes" id="UP000552038">
    <property type="component" value="Unassembled WGS sequence"/>
</dbReference>
<name>A0AAP6ZZD9_PAEAL</name>
<dbReference type="InterPro" id="IPR001466">
    <property type="entry name" value="Beta-lactam-related"/>
</dbReference>
<reference evidence="2 3" key="1">
    <citation type="submission" date="2020-05" db="EMBL/GenBank/DDBJ databases">
        <title>Whole genome sequencing and identification of novel metabolites from Paenibacillus alvei strain JR949.</title>
        <authorList>
            <person name="Rajendhran J."/>
            <person name="Sree Pranav P."/>
            <person name="Mahalakshmi B."/>
            <person name="Karthikeyan R."/>
        </authorList>
    </citation>
    <scope>NUCLEOTIDE SEQUENCE [LARGE SCALE GENOMIC DNA]</scope>
    <source>
        <strain evidence="2 3">JR949</strain>
    </source>
</reference>
<dbReference type="Pfam" id="PF00144">
    <property type="entry name" value="Beta-lactamase"/>
    <property type="match status" value="1"/>
</dbReference>
<sequence length="341" mass="39018">MNQHSLYSIHVDAAERAGIDPYRLQQALDELIRLFPRMYYFACANQGQLIAEVNTEGTVPGQLYDIRSATKSFISVLVGIAVHRGEMPPLHEPIVDYLPQSIGERRKQDQGWRRITFKHLLTMTSGLLWETGNRLGERWIRRFHHSSSWLKYALRLPVHPERIGHFQYRSIDSHLLSVLLTSCTGIRADDYAKQHLFAPIGIEHYRWDISPDGHAAGHIGLYLSGRDMLRFGQLILDNRIHKPSNHEGSKGIDRVVPAEWIIESHCPYSSGLPAYGAYGYQWWLHRLGNEDAACAVGHGGQVIYVIPSRSMTVVFAGCPRVCRWRHPRRWMEDTLLSATYS</sequence>
<keyword evidence="2" id="KW-0378">Hydrolase</keyword>
<dbReference type="RefSeq" id="WP_171417061.1">
    <property type="nucleotide sequence ID" value="NZ_JABFOR010000015.1"/>
</dbReference>
<evidence type="ECO:0000313" key="3">
    <source>
        <dbReference type="Proteomes" id="UP000552038"/>
    </source>
</evidence>